<evidence type="ECO:0000313" key="3">
    <source>
        <dbReference type="Proteomes" id="UP000178419"/>
    </source>
</evidence>
<evidence type="ECO:0000256" key="1">
    <source>
        <dbReference type="PIRSR" id="PIRSR016487-1"/>
    </source>
</evidence>
<sequence length="159" mass="18602">MSLEIERKFLVKDLPDLSDKPKETYERYFLYRGGETELRIQKVNGKFELERKSETSELGSETQKFQINKEEFESLKTKSGEAIVRDSFQLSKNPEITIKIYHGRFQGLVRAEVEFGSEKDARRFTPLPWMGKEITDTPLGRDSRLLDLSDEEFKDLLSK</sequence>
<dbReference type="Proteomes" id="UP000178419">
    <property type="component" value="Unassembled WGS sequence"/>
</dbReference>
<dbReference type="InterPro" id="IPR033469">
    <property type="entry name" value="CYTH-like_dom_sf"/>
</dbReference>
<dbReference type="EMBL" id="MGGE01000035">
    <property type="protein sequence ID" value="OGM20727.1"/>
    <property type="molecule type" value="Genomic_DNA"/>
</dbReference>
<proteinExistence type="predicted"/>
<dbReference type="PIRSF" id="PIRSF016487">
    <property type="entry name" value="CYTH_UCP016487"/>
    <property type="match status" value="1"/>
</dbReference>
<dbReference type="InterPro" id="IPR012042">
    <property type="entry name" value="NeuTTM/CthTTM-like"/>
</dbReference>
<dbReference type="AlphaFoldDB" id="A0A1F7Y082"/>
<evidence type="ECO:0000313" key="2">
    <source>
        <dbReference type="EMBL" id="OGM20727.1"/>
    </source>
</evidence>
<evidence type="ECO:0008006" key="4">
    <source>
        <dbReference type="Google" id="ProtNLM"/>
    </source>
</evidence>
<comment type="caution">
    <text evidence="2">The sequence shown here is derived from an EMBL/GenBank/DDBJ whole genome shotgun (WGS) entry which is preliminary data.</text>
</comment>
<dbReference type="SUPFAM" id="SSF55154">
    <property type="entry name" value="CYTH-like phosphatases"/>
    <property type="match status" value="1"/>
</dbReference>
<reference evidence="2 3" key="1">
    <citation type="journal article" date="2016" name="Nat. Commun.">
        <title>Thousands of microbial genomes shed light on interconnected biogeochemical processes in an aquifer system.</title>
        <authorList>
            <person name="Anantharaman K."/>
            <person name="Brown C.T."/>
            <person name="Hug L.A."/>
            <person name="Sharon I."/>
            <person name="Castelle C.J."/>
            <person name="Probst A.J."/>
            <person name="Thomas B.C."/>
            <person name="Singh A."/>
            <person name="Wilkins M.J."/>
            <person name="Karaoz U."/>
            <person name="Brodie E.L."/>
            <person name="Williams K.H."/>
            <person name="Hubbard S.S."/>
            <person name="Banfield J.F."/>
        </authorList>
    </citation>
    <scope>NUCLEOTIDE SEQUENCE [LARGE SCALE GENOMIC DNA]</scope>
</reference>
<dbReference type="Gene3D" id="2.40.320.10">
    <property type="entry name" value="Hypothetical Protein Pfu-838710-001"/>
    <property type="match status" value="1"/>
</dbReference>
<organism evidence="2 3">
    <name type="scientific">Candidatus Woesebacteria bacterium RIFCSPHIGHO2_01_FULL_38_9</name>
    <dbReference type="NCBI Taxonomy" id="1802492"/>
    <lineage>
        <taxon>Bacteria</taxon>
        <taxon>Candidatus Woeseibacteriota</taxon>
    </lineage>
</organism>
<accession>A0A1F7Y082</accession>
<protein>
    <recommendedName>
        <fullName evidence="4">CYTH domain-containing protein</fullName>
    </recommendedName>
</protein>
<name>A0A1F7Y082_9BACT</name>
<gene>
    <name evidence="2" type="ORF">A2714_03535</name>
</gene>
<feature type="active site" description="Proton acceptor" evidence="1">
    <location>
        <position position="28"/>
    </location>
</feature>